<sequence length="118" mass="13369">MSREVLLRSLATSRQQPTLTEKVKDRQRIGEVAGGTATKCATICCCCPCSVMNLLVLTVYKVPAGLRREAWKHRKRQRLIKKKKPPKQMMMRMGLLSYKPGSAVFGPTRTEFWGGRDD</sequence>
<keyword evidence="2" id="KW-1185">Reference proteome</keyword>
<evidence type="ECO:0000313" key="2">
    <source>
        <dbReference type="Proteomes" id="UP000327013"/>
    </source>
</evidence>
<dbReference type="PANTHER" id="PTHR33264">
    <property type="entry name" value="EXPRESSED PROTEIN"/>
    <property type="match status" value="1"/>
</dbReference>
<dbReference type="Proteomes" id="UP000327013">
    <property type="component" value="Chromosome 5"/>
</dbReference>
<gene>
    <name evidence="1" type="ORF">FH972_013645</name>
</gene>
<dbReference type="EMBL" id="CM017325">
    <property type="protein sequence ID" value="KAE8056913.1"/>
    <property type="molecule type" value="Genomic_DNA"/>
</dbReference>
<reference evidence="1 2" key="1">
    <citation type="submission" date="2019-06" db="EMBL/GenBank/DDBJ databases">
        <title>A chromosomal-level reference genome of Carpinus fangiana (Coryloideae, Betulaceae).</title>
        <authorList>
            <person name="Yang X."/>
            <person name="Wang Z."/>
            <person name="Zhang L."/>
            <person name="Hao G."/>
            <person name="Liu J."/>
            <person name="Yang Y."/>
        </authorList>
    </citation>
    <scope>NUCLEOTIDE SEQUENCE [LARGE SCALE GENOMIC DNA]</scope>
    <source>
        <strain evidence="1">Cfa_2016G</strain>
        <tissue evidence="1">Leaf</tissue>
    </source>
</reference>
<protein>
    <submittedName>
        <fullName evidence="1">Uncharacterized protein</fullName>
    </submittedName>
</protein>
<proteinExistence type="predicted"/>
<organism evidence="1 2">
    <name type="scientific">Carpinus fangiana</name>
    <dbReference type="NCBI Taxonomy" id="176857"/>
    <lineage>
        <taxon>Eukaryota</taxon>
        <taxon>Viridiplantae</taxon>
        <taxon>Streptophyta</taxon>
        <taxon>Embryophyta</taxon>
        <taxon>Tracheophyta</taxon>
        <taxon>Spermatophyta</taxon>
        <taxon>Magnoliopsida</taxon>
        <taxon>eudicotyledons</taxon>
        <taxon>Gunneridae</taxon>
        <taxon>Pentapetalae</taxon>
        <taxon>rosids</taxon>
        <taxon>fabids</taxon>
        <taxon>Fagales</taxon>
        <taxon>Betulaceae</taxon>
        <taxon>Carpinus</taxon>
    </lineage>
</organism>
<dbReference type="PANTHER" id="PTHR33264:SF55">
    <property type="entry name" value="TRANSMEMBRANE PROTEIN"/>
    <property type="match status" value="1"/>
</dbReference>
<accession>A0A5N6R941</accession>
<name>A0A5N6R941_9ROSI</name>
<dbReference type="AlphaFoldDB" id="A0A5N6R941"/>
<dbReference type="OrthoDB" id="695262at2759"/>
<evidence type="ECO:0000313" key="1">
    <source>
        <dbReference type="EMBL" id="KAE8056913.1"/>
    </source>
</evidence>